<evidence type="ECO:0008006" key="3">
    <source>
        <dbReference type="Google" id="ProtNLM"/>
    </source>
</evidence>
<sequence>MIRTYSDSPPNAAPLEQGGTTVLAISTTASGVPQHRRRGRLIMEGGNPLSDRRSVEFRSRDALFNVIPLPPAEAALDDSGYSLHGTGSDAITCSVGTPDGAIGVVTRLSPTVVWVMPKGEVDTSDARGLPVYLSGCGVTLGPIRGAFIRTDAETAVSPVGLQLVNVSLEQGRQILALLADALKRGVAEPAASALPVQDTIDEAERIRAILLAISTAGNKGVLRRMGRTVRLVLERYNAETEQLEWHAEDPMSDWGEAPYDIDVIGHNSAYRMRLEAGTPEGQRFTSPLPDVLFRIRHRWHRRTPAPEGVRVTFHHPLWREQGEMERAVLDLSFSGMCIRCRPEDLLFPGLLPPLLELHTPDGQSISLRGEIRYVTSARADGTVLCGLSVSPYSSDEARWVRFVSQTTNPNTCTSDVQEEGLWDVFTLSGFFSLANKSSQEFDALKQAFSHMAKRAAEVPQLFCQAVWPSERGPEATLSIMKSYRHTWMGHQVAKRPGKPALKGLEPGRIMHDLYVRCFEHPQSDSDFRWAVAYVEGLNPWIARAHVRYGERHMAANPELAFTRKVHMMDVYTHEQTGRLHEGITISPATSAELTLLTDHIAHSRPSCYVEALDFTRDRIDMRAVQGQWNTFGLEREREILIARRNGVAVGAAVLELGQPGTNLYSLLDMARLFPLSDAGPSTYVALVDAARRWYAARHRRSFHYLCEDDGGQYVQDAGIHAGPDPYMWIISAKLIPDYLEHISEVSIGRRSAPNTRQG</sequence>
<evidence type="ECO:0000313" key="2">
    <source>
        <dbReference type="Proteomes" id="UP000320179"/>
    </source>
</evidence>
<dbReference type="Gene3D" id="2.40.10.220">
    <property type="entry name" value="predicted glycosyltransferase like domains"/>
    <property type="match status" value="1"/>
</dbReference>
<organism evidence="1 2">
    <name type="scientific">Myxococcus xanthus</name>
    <dbReference type="NCBI Taxonomy" id="34"/>
    <lineage>
        <taxon>Bacteria</taxon>
        <taxon>Pseudomonadati</taxon>
        <taxon>Myxococcota</taxon>
        <taxon>Myxococcia</taxon>
        <taxon>Myxococcales</taxon>
        <taxon>Cystobacterineae</taxon>
        <taxon>Myxococcaceae</taxon>
        <taxon>Myxococcus</taxon>
    </lineage>
</organism>
<reference evidence="1 2" key="1">
    <citation type="journal article" date="2019" name="Science">
        <title>Social genes are selection hotspots in kin groups of a soil microbe.</title>
        <authorList>
            <person name="Wielgoss S."/>
            <person name="Wolfensberger R."/>
            <person name="Sun L."/>
            <person name="Fiegna F."/>
            <person name="Velicer G.J."/>
        </authorList>
    </citation>
    <scope>NUCLEOTIDE SEQUENCE [LARGE SCALE GENOMIC DNA]</scope>
    <source>
        <strain evidence="1 2">MC3.5.9c15</strain>
    </source>
</reference>
<dbReference type="Proteomes" id="UP000320179">
    <property type="component" value="Chromosome"/>
</dbReference>
<gene>
    <name evidence="1" type="ORF">BHS09_17400</name>
</gene>
<accession>A0AAE6KSW0</accession>
<dbReference type="EMBL" id="CP017174">
    <property type="protein sequence ID" value="QDE68616.1"/>
    <property type="molecule type" value="Genomic_DNA"/>
</dbReference>
<dbReference type="AlphaFoldDB" id="A0AAE6KSW0"/>
<protein>
    <recommendedName>
        <fullName evidence="3">PilZ domain-containing protein</fullName>
    </recommendedName>
</protein>
<proteinExistence type="predicted"/>
<evidence type="ECO:0000313" key="1">
    <source>
        <dbReference type="EMBL" id="QDE68616.1"/>
    </source>
</evidence>
<name>A0AAE6KSW0_MYXXA</name>